<reference evidence="2 3" key="1">
    <citation type="submission" date="2018-10" db="EMBL/GenBank/DDBJ databases">
        <title>Comamonadaceae CDC group NO-1 genome sequencing and assembly.</title>
        <authorList>
            <person name="Bernier A.-M."/>
            <person name="Bernard K."/>
        </authorList>
    </citation>
    <scope>NUCLEOTIDE SEQUENCE [LARGE SCALE GENOMIC DNA]</scope>
    <source>
        <strain evidence="2 3">NML180582</strain>
    </source>
</reference>
<gene>
    <name evidence="2" type="ORF">EBQ34_14655</name>
</gene>
<feature type="region of interest" description="Disordered" evidence="1">
    <location>
        <begin position="1"/>
        <end position="24"/>
    </location>
</feature>
<evidence type="ECO:0000256" key="1">
    <source>
        <dbReference type="SAM" id="MobiDB-lite"/>
    </source>
</evidence>
<evidence type="ECO:0008006" key="4">
    <source>
        <dbReference type="Google" id="ProtNLM"/>
    </source>
</evidence>
<evidence type="ECO:0000313" key="3">
    <source>
        <dbReference type="Proteomes" id="UP000275180"/>
    </source>
</evidence>
<proteinExistence type="predicted"/>
<dbReference type="Proteomes" id="UP000275180">
    <property type="component" value="Unassembled WGS sequence"/>
</dbReference>
<sequence>MEAQDPRGNTLDFHKDGTHPSGLTDTWAYDAEGRQTRACQAGLCTQTQYDSLGRAIQTTDPAGHQT</sequence>
<dbReference type="EMBL" id="RDQJ01000043">
    <property type="protein sequence ID" value="RMX07382.1"/>
    <property type="molecule type" value="Genomic_DNA"/>
</dbReference>
<evidence type="ECO:0000313" key="2">
    <source>
        <dbReference type="EMBL" id="RMX07382.1"/>
    </source>
</evidence>
<dbReference type="AlphaFoldDB" id="A0A3M6QXY0"/>
<organism evidence="2 3">
    <name type="scientific">Vandammella animalimorsus</name>
    <dbReference type="NCBI Taxonomy" id="2029117"/>
    <lineage>
        <taxon>Bacteria</taxon>
        <taxon>Pseudomonadati</taxon>
        <taxon>Pseudomonadota</taxon>
        <taxon>Betaproteobacteria</taxon>
        <taxon>Burkholderiales</taxon>
        <taxon>Comamonadaceae</taxon>
        <taxon>Vandammella</taxon>
    </lineage>
</organism>
<protein>
    <recommendedName>
        <fullName evidence="4">YD repeat-containing protein</fullName>
    </recommendedName>
</protein>
<name>A0A3M6QXY0_9BURK</name>
<comment type="caution">
    <text evidence="2">The sequence shown here is derived from an EMBL/GenBank/DDBJ whole genome shotgun (WGS) entry which is preliminary data.</text>
</comment>
<dbReference type="RefSeq" id="WP_147476938.1">
    <property type="nucleotide sequence ID" value="NZ_RDQJ01000043.1"/>
</dbReference>
<accession>A0A3M6QXY0</accession>
<dbReference type="Gene3D" id="2.180.10.10">
    <property type="entry name" value="RHS repeat-associated core"/>
    <property type="match status" value="1"/>
</dbReference>
<feature type="non-terminal residue" evidence="2">
    <location>
        <position position="66"/>
    </location>
</feature>